<dbReference type="InterPro" id="IPR018221">
    <property type="entry name" value="Glyco_hydro_9_His_AS"/>
</dbReference>
<evidence type="ECO:0000313" key="13">
    <source>
        <dbReference type="RefSeq" id="XP_010929679.1"/>
    </source>
</evidence>
<dbReference type="OrthoDB" id="10257085at2759"/>
<dbReference type="InterPro" id="IPR001701">
    <property type="entry name" value="Glyco_hydro_9"/>
</dbReference>
<dbReference type="AlphaFoldDB" id="A0A6I9RP77"/>
<name>A0A6I9RP77_ELAGV</name>
<evidence type="ECO:0000256" key="9">
    <source>
        <dbReference type="RuleBase" id="RU361166"/>
    </source>
</evidence>
<dbReference type="Pfam" id="PF00759">
    <property type="entry name" value="Glyco_hydro_9"/>
    <property type="match status" value="1"/>
</dbReference>
<dbReference type="PROSITE" id="PS00592">
    <property type="entry name" value="GH9_2"/>
    <property type="match status" value="1"/>
</dbReference>
<evidence type="ECO:0000259" key="11">
    <source>
        <dbReference type="Pfam" id="PF00759"/>
    </source>
</evidence>
<keyword evidence="3 8" id="KW-0378">Hydrolase</keyword>
<comment type="catalytic activity">
    <reaction evidence="1 9">
        <text>Endohydrolysis of (1-&gt;4)-beta-D-glucosidic linkages in cellulose, lichenin and cereal beta-D-glucans.</text>
        <dbReference type="EC" id="3.2.1.4"/>
    </reaction>
</comment>
<dbReference type="InterPro" id="IPR012341">
    <property type="entry name" value="6hp_glycosidase-like_sf"/>
</dbReference>
<evidence type="ECO:0000256" key="6">
    <source>
        <dbReference type="ARBA" id="ARBA00023295"/>
    </source>
</evidence>
<dbReference type="Gene3D" id="1.50.10.10">
    <property type="match status" value="1"/>
</dbReference>
<evidence type="ECO:0000256" key="5">
    <source>
        <dbReference type="ARBA" id="ARBA00023277"/>
    </source>
</evidence>
<evidence type="ECO:0000313" key="12">
    <source>
        <dbReference type="Proteomes" id="UP000504607"/>
    </source>
</evidence>
<dbReference type="PANTHER" id="PTHR22298">
    <property type="entry name" value="ENDO-1,4-BETA-GLUCANASE"/>
    <property type="match status" value="1"/>
</dbReference>
<dbReference type="InterPro" id="IPR008928">
    <property type="entry name" value="6-hairpin_glycosidase_sf"/>
</dbReference>
<dbReference type="GO" id="GO:0030245">
    <property type="term" value="P:cellulose catabolic process"/>
    <property type="evidence" value="ECO:0007669"/>
    <property type="project" value="UniProtKB-KW"/>
</dbReference>
<evidence type="ECO:0000256" key="8">
    <source>
        <dbReference type="PROSITE-ProRule" id="PRU10059"/>
    </source>
</evidence>
<evidence type="ECO:0000256" key="10">
    <source>
        <dbReference type="SAM" id="Phobius"/>
    </source>
</evidence>
<dbReference type="InParanoid" id="A0A6I9RP77"/>
<keyword evidence="5 8" id="KW-0119">Carbohydrate metabolism</keyword>
<dbReference type="KEGG" id="egu:105051088"/>
<sequence>MYSTNHWGGPFEIHVDPMLSEDEQSRNMDLDRAALQRQELDETEQGWLLRPQDTEMKKKKKYVDLGCILCKREMLKWLILSVLIGFIVVGIPVIVAKTLPKHREPVSPPDNYAVALHMALKFFDAQKSGRLPKNNDVPWRGNSGLEDGIGLADLKGGLVGGYYDSGNNIKFHFPMAFSMTLLSWSVIEYSHKYQAIGEYDHIRDIIKWGTDYLLLTFNSSATTINKIYSQVGTAQKGSTSPDDEYCWQRPEDMNYARPVQTSTSAPDLGSEVASALAAASIVFKDDTAYSKKLMSAAKTVYKFATESGQQTPYSQGNQFIEPFYNSTGYWDEFMWGAAWMYYATGNYSYLSFATDSSPATNAGDTIQKPDSGVFGWDNKLPGAELLLTRIRIYLDLGYPYEEMLRAYHNTTELNMCSFLYRFHVFNWTKGGLIQLNHGQPRPLQYAVNAAYLASLYADYLNTSNIPGWYCGPYFMNSRTLYGFAASQVDYILGNNPKNISYVVGYGKNYPRQVHHRGASIPHDRIAYSCTAGWKWRDSKSPNPNVITGAMVGGPNRFDGFSDVRNNKNYTEPTLAGNAGLIAALVSLTSSGGDRIDKNAIFSSVQPLESYPPPPPVWEP</sequence>
<proteinExistence type="inferred from homology"/>
<dbReference type="GO" id="GO:0008810">
    <property type="term" value="F:cellulase activity"/>
    <property type="evidence" value="ECO:0007669"/>
    <property type="project" value="UniProtKB-EC"/>
</dbReference>
<evidence type="ECO:0000256" key="1">
    <source>
        <dbReference type="ARBA" id="ARBA00000966"/>
    </source>
</evidence>
<feature type="domain" description="Glycoside hydrolase family 9" evidence="11">
    <location>
        <begin position="112"/>
        <end position="584"/>
    </location>
</feature>
<feature type="active site" evidence="8">
    <location>
        <position position="514"/>
    </location>
</feature>
<keyword evidence="6 8" id="KW-0326">Glycosidase</keyword>
<evidence type="ECO:0000256" key="2">
    <source>
        <dbReference type="ARBA" id="ARBA00007072"/>
    </source>
</evidence>
<keyword evidence="10" id="KW-0812">Transmembrane</keyword>
<keyword evidence="7 8" id="KW-0624">Polysaccharide degradation</keyword>
<feature type="transmembrane region" description="Helical" evidence="10">
    <location>
        <begin position="77"/>
        <end position="95"/>
    </location>
</feature>
<evidence type="ECO:0000256" key="4">
    <source>
        <dbReference type="ARBA" id="ARBA00023001"/>
    </source>
</evidence>
<comment type="similarity">
    <text evidence="2 8 9">Belongs to the glycosyl hydrolase 9 (cellulase E) family.</text>
</comment>
<dbReference type="EC" id="3.2.1.4" evidence="9"/>
<dbReference type="Proteomes" id="UP000504607">
    <property type="component" value="Chromosome 9"/>
</dbReference>
<dbReference type="SUPFAM" id="SSF48208">
    <property type="entry name" value="Six-hairpin glycosidases"/>
    <property type="match status" value="1"/>
</dbReference>
<accession>A0A6I9RP77</accession>
<dbReference type="FunFam" id="1.50.10.10:FF:000020">
    <property type="entry name" value="Endoglucanase"/>
    <property type="match status" value="1"/>
</dbReference>
<reference evidence="13" key="1">
    <citation type="submission" date="2025-08" db="UniProtKB">
        <authorList>
            <consortium name="RefSeq"/>
        </authorList>
    </citation>
    <scope>IDENTIFICATION</scope>
</reference>
<protein>
    <recommendedName>
        <fullName evidence="9">Endoglucanase</fullName>
        <ecNumber evidence="9">3.2.1.4</ecNumber>
    </recommendedName>
</protein>
<keyword evidence="12" id="KW-1185">Reference proteome</keyword>
<keyword evidence="4 9" id="KW-0136">Cellulose degradation</keyword>
<keyword evidence="10" id="KW-0472">Membrane</keyword>
<organism evidence="12 13">
    <name type="scientific">Elaeis guineensis var. tenera</name>
    <name type="common">Oil palm</name>
    <dbReference type="NCBI Taxonomy" id="51953"/>
    <lineage>
        <taxon>Eukaryota</taxon>
        <taxon>Viridiplantae</taxon>
        <taxon>Streptophyta</taxon>
        <taxon>Embryophyta</taxon>
        <taxon>Tracheophyta</taxon>
        <taxon>Spermatophyta</taxon>
        <taxon>Magnoliopsida</taxon>
        <taxon>Liliopsida</taxon>
        <taxon>Arecaceae</taxon>
        <taxon>Arecoideae</taxon>
        <taxon>Cocoseae</taxon>
        <taxon>Elaeidinae</taxon>
        <taxon>Elaeis</taxon>
    </lineage>
</organism>
<gene>
    <name evidence="13" type="primary">LOC105051088</name>
</gene>
<dbReference type="RefSeq" id="XP_010929679.1">
    <property type="nucleotide sequence ID" value="XM_010931377.1"/>
</dbReference>
<evidence type="ECO:0000256" key="3">
    <source>
        <dbReference type="ARBA" id="ARBA00022801"/>
    </source>
</evidence>
<evidence type="ECO:0000256" key="7">
    <source>
        <dbReference type="ARBA" id="ARBA00023326"/>
    </source>
</evidence>
<dbReference type="GeneID" id="105051088"/>
<keyword evidence="10" id="KW-1133">Transmembrane helix</keyword>